<keyword evidence="2" id="KW-0472">Membrane</keyword>
<name>A0AAV1IJ67_9CHLO</name>
<dbReference type="Proteomes" id="UP001314263">
    <property type="component" value="Unassembled WGS sequence"/>
</dbReference>
<feature type="region of interest" description="Disordered" evidence="1">
    <location>
        <begin position="1"/>
        <end position="44"/>
    </location>
</feature>
<evidence type="ECO:0000313" key="3">
    <source>
        <dbReference type="EMBL" id="CAK0787383.1"/>
    </source>
</evidence>
<protein>
    <submittedName>
        <fullName evidence="3">Uncharacterized protein</fullName>
    </submittedName>
</protein>
<feature type="transmembrane region" description="Helical" evidence="2">
    <location>
        <begin position="223"/>
        <end position="247"/>
    </location>
</feature>
<proteinExistence type="predicted"/>
<keyword evidence="2" id="KW-1133">Transmembrane helix</keyword>
<accession>A0AAV1IJ67</accession>
<organism evidence="3 4">
    <name type="scientific">Coccomyxa viridis</name>
    <dbReference type="NCBI Taxonomy" id="1274662"/>
    <lineage>
        <taxon>Eukaryota</taxon>
        <taxon>Viridiplantae</taxon>
        <taxon>Chlorophyta</taxon>
        <taxon>core chlorophytes</taxon>
        <taxon>Trebouxiophyceae</taxon>
        <taxon>Trebouxiophyceae incertae sedis</taxon>
        <taxon>Coccomyxaceae</taxon>
        <taxon>Coccomyxa</taxon>
    </lineage>
</organism>
<gene>
    <name evidence="3" type="ORF">CVIRNUC_010603</name>
</gene>
<comment type="caution">
    <text evidence="3">The sequence shown here is derived from an EMBL/GenBank/DDBJ whole genome shotgun (WGS) entry which is preliminary data.</text>
</comment>
<feature type="compositionally biased region" description="Low complexity" evidence="1">
    <location>
        <begin position="23"/>
        <end position="36"/>
    </location>
</feature>
<dbReference type="AlphaFoldDB" id="A0AAV1IJ67"/>
<evidence type="ECO:0000256" key="2">
    <source>
        <dbReference type="SAM" id="Phobius"/>
    </source>
</evidence>
<evidence type="ECO:0000256" key="1">
    <source>
        <dbReference type="SAM" id="MobiDB-lite"/>
    </source>
</evidence>
<dbReference type="EMBL" id="CAUYUE010000017">
    <property type="protein sequence ID" value="CAK0787383.1"/>
    <property type="molecule type" value="Genomic_DNA"/>
</dbReference>
<reference evidence="3 4" key="1">
    <citation type="submission" date="2023-10" db="EMBL/GenBank/DDBJ databases">
        <authorList>
            <person name="Maclean D."/>
            <person name="Macfadyen A."/>
        </authorList>
    </citation>
    <scope>NUCLEOTIDE SEQUENCE [LARGE SCALE GENOMIC DNA]</scope>
</reference>
<evidence type="ECO:0000313" key="4">
    <source>
        <dbReference type="Proteomes" id="UP001314263"/>
    </source>
</evidence>
<keyword evidence="4" id="KW-1185">Reference proteome</keyword>
<sequence length="261" mass="27942">MATATPQQAEDSHIAHGGRMMLGDPSPGQSEGGPQPASDARGPGATGGLSADAYAFLPHDYSGHLVESASGAIVQHTLLMCPYPTHGAAYSLPLHAAAKTRYNATRPYKHTYPNGYTLLFISYHSSAYTGFHWAVYNQYGVFYGYDDDDITSGDYDYDESDELPAGCEYADAQLAHMIDADSRLDGSQTQVQIVCKPVPARRADAGSNSAAPQESSGREGFQFYAALLATTVVCFNLFFLCLGILWLSLTIAMSGTLGPLF</sequence>
<keyword evidence="2" id="KW-0812">Transmembrane</keyword>